<dbReference type="InterPro" id="IPR036551">
    <property type="entry name" value="Flavin_trans-like"/>
</dbReference>
<comment type="caution">
    <text evidence="3">The sequence shown here is derived from an EMBL/GenBank/DDBJ whole genome shotgun (WGS) entry which is preliminary data.</text>
</comment>
<keyword evidence="2" id="KW-1133">Transmembrane helix</keyword>
<dbReference type="SUPFAM" id="SSF52507">
    <property type="entry name" value="Homo-oligomeric flavin-containing Cys decarboxylases, HFCD"/>
    <property type="match status" value="1"/>
</dbReference>
<evidence type="ECO:0000313" key="4">
    <source>
        <dbReference type="Proteomes" id="UP000249324"/>
    </source>
</evidence>
<organism evidence="3 4">
    <name type="scientific">Thermocrispum agreste</name>
    <dbReference type="NCBI Taxonomy" id="37925"/>
    <lineage>
        <taxon>Bacteria</taxon>
        <taxon>Bacillati</taxon>
        <taxon>Actinomycetota</taxon>
        <taxon>Actinomycetes</taxon>
        <taxon>Pseudonocardiales</taxon>
        <taxon>Pseudonocardiaceae</taxon>
        <taxon>Thermocrispum</taxon>
    </lineage>
</organism>
<dbReference type="EMBL" id="QGUI02000274">
    <property type="protein sequence ID" value="MFO7193780.1"/>
    <property type="molecule type" value="Genomic_DNA"/>
</dbReference>
<keyword evidence="2" id="KW-0472">Membrane</keyword>
<protein>
    <submittedName>
        <fullName evidence="3">Flavoprotein</fullName>
    </submittedName>
</protein>
<feature type="transmembrane region" description="Helical" evidence="2">
    <location>
        <begin position="52"/>
        <end position="73"/>
    </location>
</feature>
<gene>
    <name evidence="3" type="ORF">DIU77_016170</name>
</gene>
<evidence type="ECO:0000313" key="3">
    <source>
        <dbReference type="EMBL" id="MFO7193780.1"/>
    </source>
</evidence>
<dbReference type="AlphaFoldDB" id="A0ABD6FID3"/>
<evidence type="ECO:0000256" key="2">
    <source>
        <dbReference type="SAM" id="Phobius"/>
    </source>
</evidence>
<dbReference type="Gene3D" id="3.40.50.1950">
    <property type="entry name" value="Flavin prenyltransferase-like"/>
    <property type="match status" value="1"/>
</dbReference>
<proteinExistence type="predicted"/>
<evidence type="ECO:0000256" key="1">
    <source>
        <dbReference type="SAM" id="MobiDB-lite"/>
    </source>
</evidence>
<sequence>MDRGRHPEPDGCAVAGSARRSRTRSARPTPCSPYRSRFNSLNKWAGGFADTVAVGVLCALLGAGVPIVAAPCVKSALRRHPAYRESIERLARAGVRFVDPDAVTHRGSDGLAAFDWPTIIDELGAHESPCRGAPV</sequence>
<name>A0ABD6FID3_9PSEU</name>
<keyword evidence="2" id="KW-0812">Transmembrane</keyword>
<dbReference type="Proteomes" id="UP000249324">
    <property type="component" value="Unassembled WGS sequence"/>
</dbReference>
<accession>A0ABD6FID3</accession>
<feature type="region of interest" description="Disordered" evidence="1">
    <location>
        <begin position="1"/>
        <end position="32"/>
    </location>
</feature>
<reference evidence="3 4" key="1">
    <citation type="journal article" date="2021" name="BMC Genomics">
        <title>Genome-resolved metagenome and metatranscriptome analyses of thermophilic composting reveal key bacterial players and their metabolic interactions.</title>
        <authorList>
            <person name="Braga L.P.P."/>
            <person name="Pereira R.V."/>
            <person name="Martins L.F."/>
            <person name="Moura L.M.S."/>
            <person name="Sanchez F.B."/>
            <person name="Patane J.S.L."/>
            <person name="da Silva A.M."/>
            <person name="Setubal J.C."/>
        </authorList>
    </citation>
    <scope>NUCLEOTIDE SEQUENCE [LARGE SCALE GENOMIC DNA]</scope>
    <source>
        <strain evidence="3">ZC4RG45</strain>
    </source>
</reference>